<dbReference type="PROSITE" id="PS00463">
    <property type="entry name" value="ZN2_CY6_FUNGAL_1"/>
    <property type="match status" value="1"/>
</dbReference>
<dbReference type="PROSITE" id="PS50048">
    <property type="entry name" value="ZN2_CY6_FUNGAL_2"/>
    <property type="match status" value="1"/>
</dbReference>
<sequence>MPPSSAKKVTGPKPAKERKRQWAPKSRRGCLTCKIRRVKCDEAKPSCERCSSTGRTCEYGTEPTQNQRIITHDRFRFIAHPLSINLIPGLRLDTAEERASLSFFEQHASLELCGPFNSKFWQRQLLQAAQIHPVIRYSVVALGAMYRKLASGTASNVPDDPTDNQIRFALQQSNRAIQELVKPARAASPADKITILTSCVLFHSMACIQGLQMNALSHLRSGLKLLQEIDEQYPNIQEMARDQPITIDCLRSIMVSFDVQARTQMSVPDLLDWELPPGHGQYHTYADSYTAICQAQVYLEALLNHILCYLQSLYKPEKWNPTTIMTTLSLFKEQIMFGRTMVDDIEAQLYAENDTAQRRAFIALRMLQTTAEVFINIVERRTRIAQACNDMSDRHSASDEPFYRLFDLASELLELTATPRQVDGCPSVRPVFSAGYGSVAALWMVSVRAKSFNLRRKAINMLLNNPRREGLWDAPSVGQIAKAILEFEETSAREELGIMPSELDEAHSQELEYLRCADIVVRYDGPRQAVTDIRNLRQVLRNERGIQTTCRW</sequence>
<keyword evidence="5" id="KW-0804">Transcription</keyword>
<dbReference type="InterPro" id="IPR001138">
    <property type="entry name" value="Zn2Cys6_DnaBD"/>
</dbReference>
<keyword evidence="10" id="KW-1185">Reference proteome</keyword>
<dbReference type="Pfam" id="PF11951">
    <property type="entry name" value="Fungal_trans_2"/>
    <property type="match status" value="1"/>
</dbReference>
<dbReference type="InterPro" id="IPR021858">
    <property type="entry name" value="Fun_TF"/>
</dbReference>
<feature type="region of interest" description="Disordered" evidence="7">
    <location>
        <begin position="1"/>
        <end position="25"/>
    </location>
</feature>
<name>A0A6A5Y3A1_9PLEO</name>
<keyword evidence="3" id="KW-0805">Transcription regulation</keyword>
<evidence type="ECO:0000256" key="5">
    <source>
        <dbReference type="ARBA" id="ARBA00023163"/>
    </source>
</evidence>
<keyword evidence="2" id="KW-0862">Zinc</keyword>
<feature type="compositionally biased region" description="Basic residues" evidence="7">
    <location>
        <begin position="16"/>
        <end position="25"/>
    </location>
</feature>
<evidence type="ECO:0000256" key="2">
    <source>
        <dbReference type="ARBA" id="ARBA00022833"/>
    </source>
</evidence>
<reference evidence="9" key="1">
    <citation type="journal article" date="2020" name="Stud. Mycol.">
        <title>101 Dothideomycetes genomes: a test case for predicting lifestyles and emergence of pathogens.</title>
        <authorList>
            <person name="Haridas S."/>
            <person name="Albert R."/>
            <person name="Binder M."/>
            <person name="Bloem J."/>
            <person name="Labutti K."/>
            <person name="Salamov A."/>
            <person name="Andreopoulos B."/>
            <person name="Baker S."/>
            <person name="Barry K."/>
            <person name="Bills G."/>
            <person name="Bluhm B."/>
            <person name="Cannon C."/>
            <person name="Castanera R."/>
            <person name="Culley D."/>
            <person name="Daum C."/>
            <person name="Ezra D."/>
            <person name="Gonzalez J."/>
            <person name="Henrissat B."/>
            <person name="Kuo A."/>
            <person name="Liang C."/>
            <person name="Lipzen A."/>
            <person name="Lutzoni F."/>
            <person name="Magnuson J."/>
            <person name="Mondo S."/>
            <person name="Nolan M."/>
            <person name="Ohm R."/>
            <person name="Pangilinan J."/>
            <person name="Park H.-J."/>
            <person name="Ramirez L."/>
            <person name="Alfaro M."/>
            <person name="Sun H."/>
            <person name="Tritt A."/>
            <person name="Yoshinaga Y."/>
            <person name="Zwiers L.-H."/>
            <person name="Turgeon B."/>
            <person name="Goodwin S."/>
            <person name="Spatafora J."/>
            <person name="Crous P."/>
            <person name="Grigoriev I."/>
        </authorList>
    </citation>
    <scope>NUCLEOTIDE SEQUENCE</scope>
    <source>
        <strain evidence="9">CBS 175.79</strain>
    </source>
</reference>
<evidence type="ECO:0000313" key="9">
    <source>
        <dbReference type="EMBL" id="KAF2019064.1"/>
    </source>
</evidence>
<keyword evidence="6" id="KW-0539">Nucleus</keyword>
<organism evidence="9 10">
    <name type="scientific">Aaosphaeria arxii CBS 175.79</name>
    <dbReference type="NCBI Taxonomy" id="1450172"/>
    <lineage>
        <taxon>Eukaryota</taxon>
        <taxon>Fungi</taxon>
        <taxon>Dikarya</taxon>
        <taxon>Ascomycota</taxon>
        <taxon>Pezizomycotina</taxon>
        <taxon>Dothideomycetes</taxon>
        <taxon>Pleosporomycetidae</taxon>
        <taxon>Pleosporales</taxon>
        <taxon>Pleosporales incertae sedis</taxon>
        <taxon>Aaosphaeria</taxon>
    </lineage>
</organism>
<dbReference type="CDD" id="cd00067">
    <property type="entry name" value="GAL4"/>
    <property type="match status" value="1"/>
</dbReference>
<dbReference type="Gene3D" id="4.10.240.10">
    <property type="entry name" value="Zn(2)-C6 fungal-type DNA-binding domain"/>
    <property type="match status" value="1"/>
</dbReference>
<dbReference type="RefSeq" id="XP_033387403.1">
    <property type="nucleotide sequence ID" value="XM_033525725.1"/>
</dbReference>
<dbReference type="OrthoDB" id="3598904at2759"/>
<protein>
    <recommendedName>
        <fullName evidence="8">Zn(2)-C6 fungal-type domain-containing protein</fullName>
    </recommendedName>
</protein>
<dbReference type="AlphaFoldDB" id="A0A6A5Y3A1"/>
<dbReference type="PANTHER" id="PTHR36206">
    <property type="entry name" value="ASPERCRYPTIN BIOSYNTHESIS CLUSTER-SPECIFIC TRANSCRIPTION REGULATOR ATNN-RELATED"/>
    <property type="match status" value="1"/>
</dbReference>
<proteinExistence type="predicted"/>
<dbReference type="GO" id="GO:0003677">
    <property type="term" value="F:DNA binding"/>
    <property type="evidence" value="ECO:0007669"/>
    <property type="project" value="UniProtKB-KW"/>
</dbReference>
<dbReference type="Pfam" id="PF00172">
    <property type="entry name" value="Zn_clus"/>
    <property type="match status" value="1"/>
</dbReference>
<dbReference type="EMBL" id="ML978067">
    <property type="protein sequence ID" value="KAF2019064.1"/>
    <property type="molecule type" value="Genomic_DNA"/>
</dbReference>
<feature type="domain" description="Zn(2)-C6 fungal-type" evidence="8">
    <location>
        <begin position="29"/>
        <end position="59"/>
    </location>
</feature>
<evidence type="ECO:0000259" key="8">
    <source>
        <dbReference type="PROSITE" id="PS50048"/>
    </source>
</evidence>
<dbReference type="GeneID" id="54283122"/>
<evidence type="ECO:0000256" key="3">
    <source>
        <dbReference type="ARBA" id="ARBA00023015"/>
    </source>
</evidence>
<dbReference type="PANTHER" id="PTHR36206:SF12">
    <property type="entry name" value="ASPERCRYPTIN BIOSYNTHESIS CLUSTER-SPECIFIC TRANSCRIPTION REGULATOR ATNN-RELATED"/>
    <property type="match status" value="1"/>
</dbReference>
<evidence type="ECO:0000256" key="6">
    <source>
        <dbReference type="ARBA" id="ARBA00023242"/>
    </source>
</evidence>
<dbReference type="GO" id="GO:0008270">
    <property type="term" value="F:zinc ion binding"/>
    <property type="evidence" value="ECO:0007669"/>
    <property type="project" value="InterPro"/>
</dbReference>
<evidence type="ECO:0000313" key="10">
    <source>
        <dbReference type="Proteomes" id="UP000799778"/>
    </source>
</evidence>
<gene>
    <name evidence="9" type="ORF">BU24DRAFT_405778</name>
</gene>
<dbReference type="SUPFAM" id="SSF57701">
    <property type="entry name" value="Zn2/Cys6 DNA-binding domain"/>
    <property type="match status" value="1"/>
</dbReference>
<keyword evidence="4" id="KW-0238">DNA-binding</keyword>
<dbReference type="SMART" id="SM00066">
    <property type="entry name" value="GAL4"/>
    <property type="match status" value="1"/>
</dbReference>
<evidence type="ECO:0000256" key="4">
    <source>
        <dbReference type="ARBA" id="ARBA00023125"/>
    </source>
</evidence>
<dbReference type="GO" id="GO:0000981">
    <property type="term" value="F:DNA-binding transcription factor activity, RNA polymerase II-specific"/>
    <property type="evidence" value="ECO:0007669"/>
    <property type="project" value="InterPro"/>
</dbReference>
<dbReference type="InterPro" id="IPR052360">
    <property type="entry name" value="Transcr_Regulatory_Proteins"/>
</dbReference>
<dbReference type="InterPro" id="IPR036864">
    <property type="entry name" value="Zn2-C6_fun-type_DNA-bd_sf"/>
</dbReference>
<evidence type="ECO:0000256" key="7">
    <source>
        <dbReference type="SAM" id="MobiDB-lite"/>
    </source>
</evidence>
<keyword evidence="1" id="KW-0479">Metal-binding</keyword>
<dbReference type="Proteomes" id="UP000799778">
    <property type="component" value="Unassembled WGS sequence"/>
</dbReference>
<accession>A0A6A5Y3A1</accession>
<evidence type="ECO:0000256" key="1">
    <source>
        <dbReference type="ARBA" id="ARBA00022723"/>
    </source>
</evidence>